<protein>
    <recommendedName>
        <fullName evidence="2">PPM-type phosphatase domain-containing protein</fullName>
    </recommendedName>
</protein>
<dbReference type="EMBL" id="CABEEZ010000163">
    <property type="protein sequence ID" value="VTR59745.1"/>
    <property type="molecule type" value="Genomic_DNA"/>
</dbReference>
<dbReference type="RefSeq" id="WP_024484438.1">
    <property type="nucleotide sequence ID" value="NZ_CAMKUH010000007.1"/>
</dbReference>
<evidence type="ECO:0000259" key="2">
    <source>
        <dbReference type="Pfam" id="PF13672"/>
    </source>
</evidence>
<evidence type="ECO:0000313" key="3">
    <source>
        <dbReference type="EMBL" id="VTR59745.1"/>
    </source>
</evidence>
<name>A0A0F7HAA3_SERFO</name>
<organism evidence="3">
    <name type="scientific">Serratia fonticola</name>
    <dbReference type="NCBI Taxonomy" id="47917"/>
    <lineage>
        <taxon>Bacteria</taxon>
        <taxon>Pseudomonadati</taxon>
        <taxon>Pseudomonadota</taxon>
        <taxon>Gammaproteobacteria</taxon>
        <taxon>Enterobacterales</taxon>
        <taxon>Yersiniaceae</taxon>
        <taxon>Serratia</taxon>
    </lineage>
</organism>
<dbReference type="KEGG" id="sfw:WN53_08730"/>
<dbReference type="Pfam" id="PF13672">
    <property type="entry name" value="PP2C_2"/>
    <property type="match status" value="1"/>
</dbReference>
<reference evidence="3" key="1">
    <citation type="submission" date="2019-05" db="EMBL/GenBank/DDBJ databases">
        <authorList>
            <consortium name="Pathogen Informatics"/>
        </authorList>
    </citation>
    <scope>NUCLEOTIDE SEQUENCE [LARGE SCALE GENOMIC DNA]</scope>
    <source>
        <strain evidence="3">NCTC12965</strain>
    </source>
</reference>
<dbReference type="InterPro" id="IPR001932">
    <property type="entry name" value="PPM-type_phosphatase-like_dom"/>
</dbReference>
<dbReference type="AlphaFoldDB" id="A0A0F7HAA3"/>
<feature type="region of interest" description="Disordered" evidence="1">
    <location>
        <begin position="122"/>
        <end position="143"/>
    </location>
</feature>
<dbReference type="STRING" id="47917.AV650_02185"/>
<feature type="domain" description="PPM-type phosphatase" evidence="2">
    <location>
        <begin position="272"/>
        <end position="517"/>
    </location>
</feature>
<sequence length="533" mass="57605">MQDVEKLRQNVLMLILAETGATTDDAQLASLQADDEIGTLLTNLITKVTAKTPATVETTEAPPLVANDDTLADEPKVVLTKSDDIPVAAPETADLPTPVDWQKAPFEPLEVQGDATLPEETAKENLKPGQIPSGTATPISTPQNIQPQAKINVANARTGVPFHSEIDIVLDDGTTAEVLAVAFSKDIGITFDPATSSLAGTATESGDFDITVTWSCPTAPQCSTQVPFIVNPDPRSLWKILEPPADSRYFKPHVAHQQILEPGVNIVAASRRGRSHEHAGTFRDDDFYIASNSNTGWNILLVADGAGSAKNSREGSRIATQTVGDYLTTLLNSDKGLELKACVENWGTDDQRIVWEAFNRLFRQAAIMAVNNISNESIRAEESAKSYSTTLLVTVSFRTGAELFAASFWLGDGAIAAYGPVGKVRVLGTPDSGEYAGQTRFLDADAVNDTNFSKRISIGKWTEVSHLVLMTDGVSDPRFETDNGLQNSQKWDDLIAELTPCLSDPSQPAERLAEWLNFFSPGNHDDRTLIVAW</sequence>
<accession>A0A0F7HAA3</accession>
<dbReference type="GeneID" id="30320246"/>
<gene>
    <name evidence="3" type="ORF">NCTC12965_08234</name>
</gene>
<dbReference type="SUPFAM" id="SSF81606">
    <property type="entry name" value="PP2C-like"/>
    <property type="match status" value="1"/>
</dbReference>
<proteinExistence type="predicted"/>
<evidence type="ECO:0000256" key="1">
    <source>
        <dbReference type="SAM" id="MobiDB-lite"/>
    </source>
</evidence>
<feature type="compositionally biased region" description="Polar residues" evidence="1">
    <location>
        <begin position="132"/>
        <end position="143"/>
    </location>
</feature>
<dbReference type="Gene3D" id="3.60.40.10">
    <property type="entry name" value="PPM-type phosphatase domain"/>
    <property type="match status" value="1"/>
</dbReference>
<dbReference type="InterPro" id="IPR036457">
    <property type="entry name" value="PPM-type-like_dom_sf"/>
</dbReference>